<dbReference type="InterPro" id="IPR027417">
    <property type="entry name" value="P-loop_NTPase"/>
</dbReference>
<sequence>MTGRVPLRQLAALAGIILLAVWLFPALGLVLVVMTGALVLAALLGLAHEHGLTAPLARRLPMANDILDRFTNRQALESLVGAAQTSELIDAAALAETLRAKVIGQDQVITDVTLTIRRRLAMERREKPVGVFCFAGPPGVGKTELGKQLASALGRGFQFHDMSTCSRPEGAATLFGSPKGYMGSDSYGQLTAGLRDQPASLVLLDEFEKASPEIMRRFLTAWNDGFVTEGSDGRKIATSRAIFVLTTNAASDRISDLAREITDADQLAAASKAALREAGFPPEVLSRIDQVFSFRPLVGLDVARVAIVQIVRLVEDYGLTVADGVGEEGIDAELLFDAMQRNDETPSTGGVRDIVRAIERQISEVLIEARAAGAGKVRLTGRRSDSGDLIAGVERVG</sequence>
<gene>
    <name evidence="4" type="ORF">GGR04_004366</name>
</gene>
<evidence type="ECO:0000259" key="3">
    <source>
        <dbReference type="SMART" id="SM00382"/>
    </source>
</evidence>
<proteinExistence type="predicted"/>
<keyword evidence="5" id="KW-1185">Reference proteome</keyword>
<dbReference type="GO" id="GO:0016887">
    <property type="term" value="F:ATP hydrolysis activity"/>
    <property type="evidence" value="ECO:0007669"/>
    <property type="project" value="InterPro"/>
</dbReference>
<dbReference type="GO" id="GO:0005524">
    <property type="term" value="F:ATP binding"/>
    <property type="evidence" value="ECO:0007669"/>
    <property type="project" value="UniProtKB-KW"/>
</dbReference>
<dbReference type="AlphaFoldDB" id="A0A7W6H8F0"/>
<organism evidence="4 5">
    <name type="scientific">Aureimonas pseudogalii</name>
    <dbReference type="NCBI Taxonomy" id="1744844"/>
    <lineage>
        <taxon>Bacteria</taxon>
        <taxon>Pseudomonadati</taxon>
        <taxon>Pseudomonadota</taxon>
        <taxon>Alphaproteobacteria</taxon>
        <taxon>Hyphomicrobiales</taxon>
        <taxon>Aurantimonadaceae</taxon>
        <taxon>Aureimonas</taxon>
    </lineage>
</organism>
<dbReference type="InterPro" id="IPR003593">
    <property type="entry name" value="AAA+_ATPase"/>
</dbReference>
<dbReference type="GO" id="GO:0034605">
    <property type="term" value="P:cellular response to heat"/>
    <property type="evidence" value="ECO:0007669"/>
    <property type="project" value="TreeGrafter"/>
</dbReference>
<feature type="domain" description="AAA+ ATPase" evidence="3">
    <location>
        <begin position="128"/>
        <end position="272"/>
    </location>
</feature>
<dbReference type="PRINTS" id="PR00300">
    <property type="entry name" value="CLPPROTEASEA"/>
</dbReference>
<evidence type="ECO:0000256" key="1">
    <source>
        <dbReference type="ARBA" id="ARBA00022741"/>
    </source>
</evidence>
<dbReference type="Gene3D" id="3.40.50.300">
    <property type="entry name" value="P-loop containing nucleotide triphosphate hydrolases"/>
    <property type="match status" value="1"/>
</dbReference>
<accession>A0A7W6H8F0</accession>
<dbReference type="RefSeq" id="WP_183202340.1">
    <property type="nucleotide sequence ID" value="NZ_JACIEK010000021.1"/>
</dbReference>
<dbReference type="Pfam" id="PF07724">
    <property type="entry name" value="AAA_2"/>
    <property type="match status" value="1"/>
</dbReference>
<dbReference type="PANTHER" id="PTHR11638:SF18">
    <property type="entry name" value="HEAT SHOCK PROTEIN 104"/>
    <property type="match status" value="1"/>
</dbReference>
<keyword evidence="1" id="KW-0547">Nucleotide-binding</keyword>
<reference evidence="4 5" key="1">
    <citation type="submission" date="2020-08" db="EMBL/GenBank/DDBJ databases">
        <title>Genomic Encyclopedia of Type Strains, Phase IV (KMG-IV): sequencing the most valuable type-strain genomes for metagenomic binning, comparative biology and taxonomic classification.</title>
        <authorList>
            <person name="Goeker M."/>
        </authorList>
    </citation>
    <scope>NUCLEOTIDE SEQUENCE [LARGE SCALE GENOMIC DNA]</scope>
    <source>
        <strain evidence="4 5">DSM 102238</strain>
    </source>
</reference>
<dbReference type="PANTHER" id="PTHR11638">
    <property type="entry name" value="ATP-DEPENDENT CLP PROTEASE"/>
    <property type="match status" value="1"/>
</dbReference>
<dbReference type="InterPro" id="IPR003959">
    <property type="entry name" value="ATPase_AAA_core"/>
</dbReference>
<keyword evidence="4" id="KW-0378">Hydrolase</keyword>
<dbReference type="EMBL" id="JACIEK010000021">
    <property type="protein sequence ID" value="MBB4000488.1"/>
    <property type="molecule type" value="Genomic_DNA"/>
</dbReference>
<dbReference type="InterPro" id="IPR001270">
    <property type="entry name" value="ClpA/B"/>
</dbReference>
<dbReference type="SMART" id="SM00382">
    <property type="entry name" value="AAA"/>
    <property type="match status" value="1"/>
</dbReference>
<evidence type="ECO:0000313" key="4">
    <source>
        <dbReference type="EMBL" id="MBB4000488.1"/>
    </source>
</evidence>
<dbReference type="SUPFAM" id="SSF52540">
    <property type="entry name" value="P-loop containing nucleoside triphosphate hydrolases"/>
    <property type="match status" value="1"/>
</dbReference>
<name>A0A7W6H8F0_9HYPH</name>
<dbReference type="Proteomes" id="UP000542776">
    <property type="component" value="Unassembled WGS sequence"/>
</dbReference>
<evidence type="ECO:0000313" key="5">
    <source>
        <dbReference type="Proteomes" id="UP000542776"/>
    </source>
</evidence>
<protein>
    <submittedName>
        <fullName evidence="4">ATP-dependent Clp protease ATP-binding subunit ClpA</fullName>
    </submittedName>
</protein>
<dbReference type="GO" id="GO:0005737">
    <property type="term" value="C:cytoplasm"/>
    <property type="evidence" value="ECO:0007669"/>
    <property type="project" value="TreeGrafter"/>
</dbReference>
<keyword evidence="2 4" id="KW-0067">ATP-binding</keyword>
<keyword evidence="4" id="KW-0645">Protease</keyword>
<dbReference type="GO" id="GO:0008233">
    <property type="term" value="F:peptidase activity"/>
    <property type="evidence" value="ECO:0007669"/>
    <property type="project" value="UniProtKB-KW"/>
</dbReference>
<dbReference type="InterPro" id="IPR050130">
    <property type="entry name" value="ClpA_ClpB"/>
</dbReference>
<comment type="caution">
    <text evidence="4">The sequence shown here is derived from an EMBL/GenBank/DDBJ whole genome shotgun (WGS) entry which is preliminary data.</text>
</comment>
<evidence type="ECO:0000256" key="2">
    <source>
        <dbReference type="ARBA" id="ARBA00022840"/>
    </source>
</evidence>
<dbReference type="GO" id="GO:0006508">
    <property type="term" value="P:proteolysis"/>
    <property type="evidence" value="ECO:0007669"/>
    <property type="project" value="UniProtKB-KW"/>
</dbReference>